<evidence type="ECO:0000256" key="2">
    <source>
        <dbReference type="ARBA" id="ARBA00022630"/>
    </source>
</evidence>
<dbReference type="Gene3D" id="3.50.50.60">
    <property type="entry name" value="FAD/NAD(P)-binding domain"/>
    <property type="match status" value="1"/>
</dbReference>
<keyword evidence="10" id="KW-1185">Reference proteome</keyword>
<evidence type="ECO:0000256" key="4">
    <source>
        <dbReference type="ARBA" id="ARBA00023002"/>
    </source>
</evidence>
<keyword evidence="4" id="KW-0560">Oxidoreductase</keyword>
<name>A0ABU8WXY2_9BURK</name>
<feature type="domain" description="FAD-binding" evidence="8">
    <location>
        <begin position="8"/>
        <end position="348"/>
    </location>
</feature>
<evidence type="ECO:0000313" key="10">
    <source>
        <dbReference type="Proteomes" id="UP001385892"/>
    </source>
</evidence>
<keyword evidence="7" id="KW-0812">Transmembrane</keyword>
<dbReference type="Proteomes" id="UP001385892">
    <property type="component" value="Unassembled WGS sequence"/>
</dbReference>
<sequence>MAHQASAIAIVGGGIGGLTAALSLLHAGFDVHVYEQMKDLREVGAGIQISPNASRILHRLGLAGKLAAMGVRPLAWHQRRWDDGRTLLHTPLGETVEAVFGFPHVQVHRADLLNALRDSFPAERLHLGHRFAGCTDRGDHVELSFENGARITSDAFVGADGIHSAVRRALFGDASPRFTGCVAYRGLVPAARLAHLRLPVESQVWMGPGKHFVHYYVQNQALVNFVAIVDQDDWARESWIEPADVAQALAAFEGWHPQVRAILGAVDETFVWGLFDRSPMAQWSVGRSTLLGDSCHAMLPFMAQGAAQAIEDGATLAACLAKGSPQDIPGALRRYESLRLPRASRVQTASRENKTRFHLPDGPQQQERDAQMASGSTDWSFKAVQWLHGHDAGIVEEGA</sequence>
<protein>
    <submittedName>
        <fullName evidence="9">FAD-dependent monooxygenase</fullName>
    </submittedName>
</protein>
<organism evidence="9 10">
    <name type="scientific">Variovorax rhizosphaerae</name>
    <dbReference type="NCBI Taxonomy" id="1836200"/>
    <lineage>
        <taxon>Bacteria</taxon>
        <taxon>Pseudomonadati</taxon>
        <taxon>Pseudomonadota</taxon>
        <taxon>Betaproteobacteria</taxon>
        <taxon>Burkholderiales</taxon>
        <taxon>Comamonadaceae</taxon>
        <taxon>Variovorax</taxon>
    </lineage>
</organism>
<dbReference type="Pfam" id="PF01494">
    <property type="entry name" value="FAD_binding_3"/>
    <property type="match status" value="1"/>
</dbReference>
<dbReference type="InterPro" id="IPR002938">
    <property type="entry name" value="FAD-bd"/>
</dbReference>
<gene>
    <name evidence="9" type="ORF">WKW82_34395</name>
</gene>
<dbReference type="EMBL" id="JBBKZT010000027">
    <property type="protein sequence ID" value="MEJ8851764.1"/>
    <property type="molecule type" value="Genomic_DNA"/>
</dbReference>
<keyword evidence="7" id="KW-1133">Transmembrane helix</keyword>
<evidence type="ECO:0000256" key="5">
    <source>
        <dbReference type="ARBA" id="ARBA00023033"/>
    </source>
</evidence>
<evidence type="ECO:0000256" key="7">
    <source>
        <dbReference type="SAM" id="Phobius"/>
    </source>
</evidence>
<dbReference type="SUPFAM" id="SSF54373">
    <property type="entry name" value="FAD-linked reductases, C-terminal domain"/>
    <property type="match status" value="1"/>
</dbReference>
<evidence type="ECO:0000259" key="8">
    <source>
        <dbReference type="Pfam" id="PF01494"/>
    </source>
</evidence>
<dbReference type="InterPro" id="IPR036188">
    <property type="entry name" value="FAD/NAD-bd_sf"/>
</dbReference>
<keyword evidence="5 9" id="KW-0503">Monooxygenase</keyword>
<keyword evidence="2" id="KW-0285">Flavoprotein</keyword>
<dbReference type="PANTHER" id="PTHR13789:SF318">
    <property type="entry name" value="GERANYLGERANYL DIPHOSPHATE REDUCTASE"/>
    <property type="match status" value="1"/>
</dbReference>
<reference evidence="9 10" key="1">
    <citation type="submission" date="2024-03" db="EMBL/GenBank/DDBJ databases">
        <title>Novel species of the genus Variovorax.</title>
        <authorList>
            <person name="Liu Q."/>
            <person name="Xin Y.-H."/>
        </authorList>
    </citation>
    <scope>NUCLEOTIDE SEQUENCE [LARGE SCALE GENOMIC DNA]</scope>
    <source>
        <strain evidence="9 10">KACC 18900</strain>
    </source>
</reference>
<proteinExistence type="predicted"/>
<evidence type="ECO:0000313" key="9">
    <source>
        <dbReference type="EMBL" id="MEJ8851764.1"/>
    </source>
</evidence>
<dbReference type="GO" id="GO:0004497">
    <property type="term" value="F:monooxygenase activity"/>
    <property type="evidence" value="ECO:0007669"/>
    <property type="project" value="UniProtKB-KW"/>
</dbReference>
<keyword evidence="7" id="KW-0472">Membrane</keyword>
<dbReference type="PANTHER" id="PTHR13789">
    <property type="entry name" value="MONOOXYGENASE"/>
    <property type="match status" value="1"/>
</dbReference>
<evidence type="ECO:0000256" key="6">
    <source>
        <dbReference type="SAM" id="MobiDB-lite"/>
    </source>
</evidence>
<feature type="region of interest" description="Disordered" evidence="6">
    <location>
        <begin position="344"/>
        <end position="375"/>
    </location>
</feature>
<dbReference type="InterPro" id="IPR050493">
    <property type="entry name" value="FAD-dep_Monooxygenase_BioMet"/>
</dbReference>
<keyword evidence="3" id="KW-0274">FAD</keyword>
<dbReference type="RefSeq" id="WP_340347524.1">
    <property type="nucleotide sequence ID" value="NZ_JBBKZT010000027.1"/>
</dbReference>
<dbReference type="PRINTS" id="PR00420">
    <property type="entry name" value="RNGMNOXGNASE"/>
</dbReference>
<evidence type="ECO:0000256" key="3">
    <source>
        <dbReference type="ARBA" id="ARBA00022827"/>
    </source>
</evidence>
<comment type="cofactor">
    <cofactor evidence="1">
        <name>FAD</name>
        <dbReference type="ChEBI" id="CHEBI:57692"/>
    </cofactor>
</comment>
<feature type="transmembrane region" description="Helical" evidence="7">
    <location>
        <begin position="7"/>
        <end position="29"/>
    </location>
</feature>
<comment type="caution">
    <text evidence="9">The sequence shown here is derived from an EMBL/GenBank/DDBJ whole genome shotgun (WGS) entry which is preliminary data.</text>
</comment>
<accession>A0ABU8WXY2</accession>
<dbReference type="SUPFAM" id="SSF51905">
    <property type="entry name" value="FAD/NAD(P)-binding domain"/>
    <property type="match status" value="1"/>
</dbReference>
<evidence type="ECO:0000256" key="1">
    <source>
        <dbReference type="ARBA" id="ARBA00001974"/>
    </source>
</evidence>